<evidence type="ECO:0000313" key="7">
    <source>
        <dbReference type="EMBL" id="CAE2228674.1"/>
    </source>
</evidence>
<evidence type="ECO:0000256" key="3">
    <source>
        <dbReference type="ARBA" id="ARBA00022991"/>
    </source>
</evidence>
<gene>
    <name evidence="5" type="ORF">CPOL0286_LOCUS10755</name>
    <name evidence="6" type="ORF">CPOL0286_LOCUS10756</name>
    <name evidence="7" type="ORF">CPOL0286_LOCUS10757</name>
</gene>
<dbReference type="EMBL" id="HBKO01023789">
    <property type="protein sequence ID" value="CAE2228667.1"/>
    <property type="molecule type" value="Transcribed_RNA"/>
</dbReference>
<dbReference type="GO" id="GO:0005634">
    <property type="term" value="C:nucleus"/>
    <property type="evidence" value="ECO:0007669"/>
    <property type="project" value="TreeGrafter"/>
</dbReference>
<feature type="domain" description="PAS" evidence="4">
    <location>
        <begin position="27"/>
        <end position="112"/>
    </location>
</feature>
<dbReference type="InterPro" id="IPR000014">
    <property type="entry name" value="PAS"/>
</dbReference>
<dbReference type="EMBL" id="HBKO01023791">
    <property type="protein sequence ID" value="CAE2228674.1"/>
    <property type="molecule type" value="Transcribed_RNA"/>
</dbReference>
<evidence type="ECO:0000259" key="4">
    <source>
        <dbReference type="Pfam" id="PF13426"/>
    </source>
</evidence>
<protein>
    <recommendedName>
        <fullName evidence="4">PAS domain-containing protein</fullName>
    </recommendedName>
</protein>
<keyword evidence="3" id="KW-0157">Chromophore</keyword>
<keyword evidence="2" id="KW-0288">FMN</keyword>
<name>A0A6T8ABH3_9EUKA</name>
<evidence type="ECO:0000313" key="5">
    <source>
        <dbReference type="EMBL" id="CAE2228667.1"/>
    </source>
</evidence>
<evidence type="ECO:0000256" key="1">
    <source>
        <dbReference type="ARBA" id="ARBA00022630"/>
    </source>
</evidence>
<accession>A0A6T8ABH3</accession>
<sequence length="686" mass="73990">MARPSTLAEALELTDEARVVTSASKPYRILHANAAWSRATGFSFSEAASKSCAILHGPKTEASALCSLESAISNGRSTTVRLTNYTSCGQPFTNLLHVNPLLNRAGAIINLAATLETVPIVDGSIAPIPADEHKEAIRSRVAWAELRVMEINEADGAAAGHAHDAREEAARRLMENHASIVRDVTNPTSNSMRINPTSPVPLKLTHRLSPTDAAHADHFLRELSRRLVGRVAGSTSDSEELLESWRPRLVAAWIGTAEYLDGRIRSAQCLGSKLGVLSSHNANAVPNALGPGVDMSFSAAAAMQAVMAEMARDAAAWHELQTRLKSPEGDAVAGAVAVSIFSQALAKLLMLCTTEAETTRAREAEASTWLGPEEQARALLHGAREEAARALVGNHAAVLADVTNPSPALNINHQLLTQKNLTRVPIRDRRHVERFLRHVVHRLLDHRMLDGDGAHEAEDTTDGDEQIDAGQQAAAWGSAARYLEGRIHSNPCQKPGRQPDMSASAAVALKEVLREVATEQQVVTAKAEVAAALAKAEVTAMLAAEMLAGAQRLESSQQQDLFTAFCNETEAVVFTQPDPPHLITHVNKAWVDMCGYEMDEVEGKTNAILQGPETDVDVVKGVMACVGRQEPAAATVVNYKKSGERFVNEVRIEPLYDDAGSLVQYMAVLHEVDPYDLRRLVPRKTG</sequence>
<reference evidence="5" key="1">
    <citation type="submission" date="2021-01" db="EMBL/GenBank/DDBJ databases">
        <authorList>
            <person name="Corre E."/>
            <person name="Pelletier E."/>
            <person name="Niang G."/>
            <person name="Scheremetjew M."/>
            <person name="Finn R."/>
            <person name="Kale V."/>
            <person name="Holt S."/>
            <person name="Cochrane G."/>
            <person name="Meng A."/>
            <person name="Brown T."/>
            <person name="Cohen L."/>
        </authorList>
    </citation>
    <scope>NUCLEOTIDE SEQUENCE</scope>
    <source>
        <strain evidence="5">UIO037</strain>
    </source>
</reference>
<dbReference type="Gene3D" id="3.30.450.20">
    <property type="entry name" value="PAS domain"/>
    <property type="match status" value="2"/>
</dbReference>
<dbReference type="InterPro" id="IPR035965">
    <property type="entry name" value="PAS-like_dom_sf"/>
</dbReference>
<dbReference type="NCBIfam" id="TIGR00229">
    <property type="entry name" value="sensory_box"/>
    <property type="match status" value="1"/>
</dbReference>
<evidence type="ECO:0000256" key="2">
    <source>
        <dbReference type="ARBA" id="ARBA00022643"/>
    </source>
</evidence>
<keyword evidence="1" id="KW-0285">Flavoprotein</keyword>
<dbReference type="EMBL" id="HBKO01023790">
    <property type="protein sequence ID" value="CAE2228671.1"/>
    <property type="molecule type" value="Transcribed_RNA"/>
</dbReference>
<feature type="domain" description="PAS" evidence="4">
    <location>
        <begin position="574"/>
        <end position="672"/>
    </location>
</feature>
<dbReference type="PANTHER" id="PTHR47429">
    <property type="entry name" value="PROTEIN TWIN LOV 1"/>
    <property type="match status" value="1"/>
</dbReference>
<dbReference type="Pfam" id="PF13426">
    <property type="entry name" value="PAS_9"/>
    <property type="match status" value="2"/>
</dbReference>
<dbReference type="PANTHER" id="PTHR47429:SF2">
    <property type="entry name" value="PROTEIN TWIN LOV 1"/>
    <property type="match status" value="1"/>
</dbReference>
<dbReference type="CDD" id="cd00130">
    <property type="entry name" value="PAS"/>
    <property type="match status" value="1"/>
</dbReference>
<dbReference type="AlphaFoldDB" id="A0A6T8ABH3"/>
<dbReference type="SUPFAM" id="SSF55785">
    <property type="entry name" value="PYP-like sensor domain (PAS domain)"/>
    <property type="match status" value="2"/>
</dbReference>
<proteinExistence type="predicted"/>
<evidence type="ECO:0000313" key="6">
    <source>
        <dbReference type="EMBL" id="CAE2228671.1"/>
    </source>
</evidence>
<organism evidence="5">
    <name type="scientific">Prymnesium polylepis</name>
    <dbReference type="NCBI Taxonomy" id="72548"/>
    <lineage>
        <taxon>Eukaryota</taxon>
        <taxon>Haptista</taxon>
        <taxon>Haptophyta</taxon>
        <taxon>Prymnesiophyceae</taxon>
        <taxon>Prymnesiales</taxon>
        <taxon>Prymnesiaceae</taxon>
        <taxon>Prymnesium</taxon>
    </lineage>
</organism>